<dbReference type="EMBL" id="CP126215">
    <property type="protein sequence ID" value="WIA16924.1"/>
    <property type="molecule type" value="Genomic_DNA"/>
</dbReference>
<sequence length="451" mass="49224">MQALSGTQGLVRLPVSARRSASGRLIFRCPAAAPQQEQRSSLIPETLADLAADAEHQATLAAVAAKGQQQLTREEAKARKRSLQALQLPSFQEKLQDCGFEPLRRQQCTTLQLNIGLYCNQACAHCHVESSPARSEMMQHDTAQRCLQLLADSEEVGCLDITGGAPELNEQFRYLVREARALGSSLDIIDRCNLTVLCEPGQEDLPQFLAQHRVRVVASLPCYGQDNVDKQRGRGVFERSIEGLRMLNAVGYGQPGSGLVLDLGLRMLNAVGYGQPGSGLVLDLVYNPGGAFLAPAQAKLQPAYKQELAEMYGIHFNSLLCLNNMPIKRFADFLIRSSTLSEYMGLLVENFNAATVPGLMCHQTLSVAWDGRLYDCDFNQQLDMPILGAGAPAQQQQQQQQQQGHWMQREKGLTVWDIDSLDEVTGRLVRIGCHCYGCTAGSGSSCGGATA</sequence>
<proteinExistence type="predicted"/>
<dbReference type="InterPro" id="IPR024521">
    <property type="entry name" value="ArsS-like_C"/>
</dbReference>
<feature type="domain" description="Radical SAM core" evidence="5">
    <location>
        <begin position="114"/>
        <end position="253"/>
    </location>
</feature>
<name>A0ABY8U742_TETOB</name>
<dbReference type="Pfam" id="PF04055">
    <property type="entry name" value="Radical_SAM"/>
    <property type="match status" value="1"/>
</dbReference>
<dbReference type="SFLD" id="SFLDS00029">
    <property type="entry name" value="Radical_SAM"/>
    <property type="match status" value="1"/>
</dbReference>
<dbReference type="InterPro" id="IPR058240">
    <property type="entry name" value="rSAM_sf"/>
</dbReference>
<evidence type="ECO:0000256" key="1">
    <source>
        <dbReference type="ARBA" id="ARBA00022691"/>
    </source>
</evidence>
<dbReference type="InterPro" id="IPR013785">
    <property type="entry name" value="Aldolase_TIM"/>
</dbReference>
<dbReference type="InterPro" id="IPR026351">
    <property type="entry name" value="rSAM_ArsS-like"/>
</dbReference>
<feature type="domain" description="Arsenosugar biosynthesis radical SAM protein ArsS-like C-terminal" evidence="6">
    <location>
        <begin position="293"/>
        <end position="449"/>
    </location>
</feature>
<evidence type="ECO:0000256" key="3">
    <source>
        <dbReference type="ARBA" id="ARBA00023004"/>
    </source>
</evidence>
<evidence type="ECO:0000259" key="6">
    <source>
        <dbReference type="Pfam" id="PF12345"/>
    </source>
</evidence>
<organism evidence="7 8">
    <name type="scientific">Tetradesmus obliquus</name>
    <name type="common">Green alga</name>
    <name type="synonym">Acutodesmus obliquus</name>
    <dbReference type="NCBI Taxonomy" id="3088"/>
    <lineage>
        <taxon>Eukaryota</taxon>
        <taxon>Viridiplantae</taxon>
        <taxon>Chlorophyta</taxon>
        <taxon>core chlorophytes</taxon>
        <taxon>Chlorophyceae</taxon>
        <taxon>CS clade</taxon>
        <taxon>Sphaeropleales</taxon>
        <taxon>Scenedesmaceae</taxon>
        <taxon>Tetradesmus</taxon>
    </lineage>
</organism>
<reference evidence="7 8" key="1">
    <citation type="submission" date="2023-05" db="EMBL/GenBank/DDBJ databases">
        <title>A 100% complete, gapless, phased diploid assembly of the Scenedesmus obliquus UTEX 3031 genome.</title>
        <authorList>
            <person name="Biondi T.C."/>
            <person name="Hanschen E.R."/>
            <person name="Kwon T."/>
            <person name="Eng W."/>
            <person name="Kruse C.P.S."/>
            <person name="Koehler S.I."/>
            <person name="Kunde Y."/>
            <person name="Gleasner C.D."/>
            <person name="You Mak K.T."/>
            <person name="Polle J."/>
            <person name="Hovde B.T."/>
            <person name="Starkenburg S.R."/>
        </authorList>
    </citation>
    <scope>NUCLEOTIDE SEQUENCE [LARGE SCALE GENOMIC DNA]</scope>
    <source>
        <strain evidence="7 8">DOE0152z</strain>
    </source>
</reference>
<dbReference type="PANTHER" id="PTHR43728">
    <property type="entry name" value="SLR0304 PROTEIN"/>
    <property type="match status" value="1"/>
</dbReference>
<evidence type="ECO:0000256" key="4">
    <source>
        <dbReference type="ARBA" id="ARBA00023014"/>
    </source>
</evidence>
<keyword evidence="3" id="KW-0408">Iron</keyword>
<dbReference type="Gene3D" id="3.20.20.70">
    <property type="entry name" value="Aldolase class I"/>
    <property type="match status" value="1"/>
</dbReference>
<evidence type="ECO:0000313" key="8">
    <source>
        <dbReference type="Proteomes" id="UP001244341"/>
    </source>
</evidence>
<evidence type="ECO:0000313" key="7">
    <source>
        <dbReference type="EMBL" id="WIA16924.1"/>
    </source>
</evidence>
<keyword evidence="4" id="KW-0411">Iron-sulfur</keyword>
<evidence type="ECO:0008006" key="9">
    <source>
        <dbReference type="Google" id="ProtNLM"/>
    </source>
</evidence>
<dbReference type="InterPro" id="IPR007197">
    <property type="entry name" value="rSAM"/>
</dbReference>
<dbReference type="CDD" id="cd01335">
    <property type="entry name" value="Radical_SAM"/>
    <property type="match status" value="1"/>
</dbReference>
<gene>
    <name evidence="7" type="ORF">OEZ85_013849</name>
</gene>
<dbReference type="Pfam" id="PF12345">
    <property type="entry name" value="DUF3641"/>
    <property type="match status" value="1"/>
</dbReference>
<evidence type="ECO:0000259" key="5">
    <source>
        <dbReference type="Pfam" id="PF04055"/>
    </source>
</evidence>
<protein>
    <recommendedName>
        <fullName evidence="9">DUF3641 domain-containing protein</fullName>
    </recommendedName>
</protein>
<keyword evidence="1" id="KW-0949">S-adenosyl-L-methionine</keyword>
<keyword evidence="2" id="KW-0479">Metal-binding</keyword>
<dbReference type="Proteomes" id="UP001244341">
    <property type="component" value="Chromosome 8b"/>
</dbReference>
<dbReference type="SUPFAM" id="SSF102114">
    <property type="entry name" value="Radical SAM enzymes"/>
    <property type="match status" value="1"/>
</dbReference>
<evidence type="ECO:0000256" key="2">
    <source>
        <dbReference type="ARBA" id="ARBA00022723"/>
    </source>
</evidence>
<dbReference type="PANTHER" id="PTHR43728:SF1">
    <property type="entry name" value="FE-S OXIDOREDUCTASE"/>
    <property type="match status" value="1"/>
</dbReference>
<accession>A0ABY8U742</accession>
<keyword evidence="8" id="KW-1185">Reference proteome</keyword>